<dbReference type="PANTHER" id="PTHR18968">
    <property type="entry name" value="THIAMINE PYROPHOSPHATE ENZYMES"/>
    <property type="match status" value="1"/>
</dbReference>
<evidence type="ECO:0000313" key="8">
    <source>
        <dbReference type="Proteomes" id="UP001069090"/>
    </source>
</evidence>
<dbReference type="AlphaFoldDB" id="A0A9J6RLG1"/>
<dbReference type="Pfam" id="PF02775">
    <property type="entry name" value="TPP_enzyme_C"/>
    <property type="match status" value="1"/>
</dbReference>
<keyword evidence="2 3" id="KW-0786">Thiamine pyrophosphate</keyword>
<dbReference type="InterPro" id="IPR011766">
    <property type="entry name" value="TPP_enzyme_TPP-bd"/>
</dbReference>
<evidence type="ECO:0000259" key="5">
    <source>
        <dbReference type="Pfam" id="PF02775"/>
    </source>
</evidence>
<feature type="domain" description="Thiamine pyrophosphate enzyme N-terminal TPP-binding" evidence="6">
    <location>
        <begin position="6"/>
        <end position="121"/>
    </location>
</feature>
<dbReference type="InterPro" id="IPR045229">
    <property type="entry name" value="TPP_enz"/>
</dbReference>
<dbReference type="SUPFAM" id="SSF52467">
    <property type="entry name" value="DHS-like NAD/FAD-binding domain"/>
    <property type="match status" value="1"/>
</dbReference>
<evidence type="ECO:0000259" key="4">
    <source>
        <dbReference type="Pfam" id="PF00205"/>
    </source>
</evidence>
<dbReference type="GO" id="GO:0009097">
    <property type="term" value="P:isoleucine biosynthetic process"/>
    <property type="evidence" value="ECO:0007669"/>
    <property type="project" value="TreeGrafter"/>
</dbReference>
<dbReference type="EMBL" id="JAPTGG010000005">
    <property type="protein sequence ID" value="MCZ0865040.1"/>
    <property type="molecule type" value="Genomic_DNA"/>
</dbReference>
<proteinExistence type="inferred from homology"/>
<accession>A0A9J6RLG1</accession>
<comment type="similarity">
    <text evidence="1 3">Belongs to the TPP enzyme family.</text>
</comment>
<dbReference type="SUPFAM" id="SSF52518">
    <property type="entry name" value="Thiamin diphosphate-binding fold (THDP-binding)"/>
    <property type="match status" value="2"/>
</dbReference>
<dbReference type="InterPro" id="IPR029061">
    <property type="entry name" value="THDP-binding"/>
</dbReference>
<protein>
    <submittedName>
        <fullName evidence="7">Thiamine pyrophosphate-binding protein</fullName>
    </submittedName>
</protein>
<evidence type="ECO:0000259" key="6">
    <source>
        <dbReference type="Pfam" id="PF02776"/>
    </source>
</evidence>
<evidence type="ECO:0000313" key="7">
    <source>
        <dbReference type="EMBL" id="MCZ0865040.1"/>
    </source>
</evidence>
<organism evidence="7 8">
    <name type="scientific">Dasania phycosphaerae</name>
    <dbReference type="NCBI Taxonomy" id="2950436"/>
    <lineage>
        <taxon>Bacteria</taxon>
        <taxon>Pseudomonadati</taxon>
        <taxon>Pseudomonadota</taxon>
        <taxon>Gammaproteobacteria</taxon>
        <taxon>Cellvibrionales</taxon>
        <taxon>Spongiibacteraceae</taxon>
        <taxon>Dasania</taxon>
    </lineage>
</organism>
<dbReference type="GO" id="GO:0009099">
    <property type="term" value="P:L-valine biosynthetic process"/>
    <property type="evidence" value="ECO:0007669"/>
    <property type="project" value="TreeGrafter"/>
</dbReference>
<dbReference type="InterPro" id="IPR012001">
    <property type="entry name" value="Thiamin_PyroP_enz_TPP-bd_dom"/>
</dbReference>
<dbReference type="InterPro" id="IPR029035">
    <property type="entry name" value="DHS-like_NAD/FAD-binding_dom"/>
</dbReference>
<dbReference type="Proteomes" id="UP001069090">
    <property type="component" value="Unassembled WGS sequence"/>
</dbReference>
<dbReference type="NCBIfam" id="NF006122">
    <property type="entry name" value="PRK08266.1"/>
    <property type="match status" value="1"/>
</dbReference>
<dbReference type="GO" id="GO:0050660">
    <property type="term" value="F:flavin adenine dinucleotide binding"/>
    <property type="evidence" value="ECO:0007669"/>
    <property type="project" value="TreeGrafter"/>
</dbReference>
<dbReference type="Pfam" id="PF02776">
    <property type="entry name" value="TPP_enzyme_N"/>
    <property type="match status" value="1"/>
</dbReference>
<feature type="domain" description="Thiamine pyrophosphate enzyme central" evidence="4">
    <location>
        <begin position="194"/>
        <end position="324"/>
    </location>
</feature>
<comment type="caution">
    <text evidence="7">The sequence shown here is derived from an EMBL/GenBank/DDBJ whole genome shotgun (WGS) entry which is preliminary data.</text>
</comment>
<dbReference type="GO" id="GO:0003984">
    <property type="term" value="F:acetolactate synthase activity"/>
    <property type="evidence" value="ECO:0007669"/>
    <property type="project" value="TreeGrafter"/>
</dbReference>
<evidence type="ECO:0000256" key="3">
    <source>
        <dbReference type="RuleBase" id="RU362132"/>
    </source>
</evidence>
<dbReference type="CDD" id="cd07035">
    <property type="entry name" value="TPP_PYR_POX_like"/>
    <property type="match status" value="1"/>
</dbReference>
<dbReference type="PANTHER" id="PTHR18968:SF167">
    <property type="entry name" value="ACETOLACTATE SYNTHASE LARGE SUBUNIT ILVB2-RELATED"/>
    <property type="match status" value="1"/>
</dbReference>
<dbReference type="InterPro" id="IPR012000">
    <property type="entry name" value="Thiamin_PyroP_enz_cen_dom"/>
</dbReference>
<dbReference type="GO" id="GO:0030976">
    <property type="term" value="F:thiamine pyrophosphate binding"/>
    <property type="evidence" value="ECO:0007669"/>
    <property type="project" value="InterPro"/>
</dbReference>
<dbReference type="Gene3D" id="3.40.50.970">
    <property type="match status" value="2"/>
</dbReference>
<dbReference type="PROSITE" id="PS00187">
    <property type="entry name" value="TPP_ENZYMES"/>
    <property type="match status" value="1"/>
</dbReference>
<gene>
    <name evidence="7" type="ORF">O0V09_07510</name>
</gene>
<keyword evidence="8" id="KW-1185">Reference proteome</keyword>
<feature type="domain" description="Thiamine pyrophosphate enzyme TPP-binding" evidence="5">
    <location>
        <begin position="393"/>
        <end position="529"/>
    </location>
</feature>
<name>A0A9J6RLG1_9GAMM</name>
<evidence type="ECO:0000256" key="1">
    <source>
        <dbReference type="ARBA" id="ARBA00007812"/>
    </source>
</evidence>
<dbReference type="InterPro" id="IPR000399">
    <property type="entry name" value="TPP-bd_CS"/>
</dbReference>
<dbReference type="Gene3D" id="3.40.50.1220">
    <property type="entry name" value="TPP-binding domain"/>
    <property type="match status" value="1"/>
</dbReference>
<dbReference type="RefSeq" id="WP_258331191.1">
    <property type="nucleotide sequence ID" value="NZ_JAPTGG010000005.1"/>
</dbReference>
<dbReference type="GO" id="GO:0000287">
    <property type="term" value="F:magnesium ion binding"/>
    <property type="evidence" value="ECO:0007669"/>
    <property type="project" value="InterPro"/>
</dbReference>
<dbReference type="GO" id="GO:0005948">
    <property type="term" value="C:acetolactate synthase complex"/>
    <property type="evidence" value="ECO:0007669"/>
    <property type="project" value="TreeGrafter"/>
</dbReference>
<sequence length="553" mass="59546">MTATITGGEAIIAATIANGVDTIFGIPGAQIYPLFDGIYKNSLELIVPRHEQSAAYMAMGYAKSTGKTGVFSVVPGPGMLNTTAALCTAMGTCAPVVGLTGQVPSSFLGRGRGHLHELNDQNGTLKTIIKDALHIADAKDTSAIINSAFRKAHSGRPGPISVDMCWDTMATATEIEIGTGNEGIDQPTINLDEISTAIKIITNAKKPMIMCGAGAQHASEQVLALAELLNAPVTAFRSGRGVVPEDHPLGVPPIAARELWDSVDVLIGIGSRLEMPYMRWDDYLSYEEKPKGGPKLIRIDIDPAQMDIFKPDAAIIADSAAACRILHDQLVDKVKPDRDWPEKIAEAKALALKAIQKVQPQISFLEVIRQVLPRDGYYVPELSQMGFATWAGGMEFYQARTYISEGFQGTLGFGFPTALGVKVANPNKAVVSVTGDGGFMFGMQELITASQHHIGLVTIVFNNQAYGNVRRDQQLGFEGRLIGSELKTPDFMKMAESFDVAGYRVSTPDELRPALEKAINNNAPALIEVVTERGSEQSAWEFINMPKPPSTFL</sequence>
<evidence type="ECO:0000256" key="2">
    <source>
        <dbReference type="ARBA" id="ARBA00023052"/>
    </source>
</evidence>
<dbReference type="Pfam" id="PF00205">
    <property type="entry name" value="TPP_enzyme_M"/>
    <property type="match status" value="1"/>
</dbReference>
<reference evidence="7 8" key="1">
    <citation type="submission" date="2022-12" db="EMBL/GenBank/DDBJ databases">
        <title>Dasania phycosphaerae sp. nov., isolated from particulate material of the south coast of Korea.</title>
        <authorList>
            <person name="Jiang Y."/>
        </authorList>
    </citation>
    <scope>NUCLEOTIDE SEQUENCE [LARGE SCALE GENOMIC DNA]</scope>
    <source>
        <strain evidence="7 8">GY-19</strain>
    </source>
</reference>